<dbReference type="GO" id="GO:0006303">
    <property type="term" value="P:double-strand break repair via nonhomologous end joining"/>
    <property type="evidence" value="ECO:0007669"/>
    <property type="project" value="TreeGrafter"/>
</dbReference>
<dbReference type="AlphaFoldDB" id="A0AAD8A5C7"/>
<evidence type="ECO:0000313" key="8">
    <source>
        <dbReference type="EMBL" id="KAJ9592779.1"/>
    </source>
</evidence>
<comment type="similarity">
    <text evidence="2">Belongs to the DNA repair metallo-beta-lactamase (DRMBL) family.</text>
</comment>
<name>A0AAD8A5C7_DIPPU</name>
<protein>
    <recommendedName>
        <fullName evidence="7">DNA repair metallo-beta-lactamase domain-containing protein</fullName>
    </recommendedName>
</protein>
<comment type="caution">
    <text evidence="8">The sequence shown here is derived from an EMBL/GenBank/DDBJ whole genome shotgun (WGS) entry which is preliminary data.</text>
</comment>
<feature type="domain" description="DNA repair metallo-beta-lactamase" evidence="7">
    <location>
        <begin position="814"/>
        <end position="918"/>
    </location>
</feature>
<dbReference type="PANTHER" id="PTHR23240:SF6">
    <property type="entry name" value="DNA CROSS-LINK REPAIR 1A PROTEIN"/>
    <property type="match status" value="1"/>
</dbReference>
<evidence type="ECO:0000313" key="9">
    <source>
        <dbReference type="Proteomes" id="UP001233999"/>
    </source>
</evidence>
<feature type="region of interest" description="Disordered" evidence="6">
    <location>
        <begin position="162"/>
        <end position="186"/>
    </location>
</feature>
<dbReference type="InterPro" id="IPR011084">
    <property type="entry name" value="DRMBL"/>
</dbReference>
<accession>A0AAD8A5C7</accession>
<dbReference type="EMBL" id="JASPKZ010003806">
    <property type="protein sequence ID" value="KAJ9592779.1"/>
    <property type="molecule type" value="Genomic_DNA"/>
</dbReference>
<reference evidence="8" key="1">
    <citation type="journal article" date="2023" name="IScience">
        <title>Live-bearing cockroach genome reveals convergent evolutionary mechanisms linked to viviparity in insects and beyond.</title>
        <authorList>
            <person name="Fouks B."/>
            <person name="Harrison M.C."/>
            <person name="Mikhailova A.A."/>
            <person name="Marchal E."/>
            <person name="English S."/>
            <person name="Carruthers M."/>
            <person name="Jennings E.C."/>
            <person name="Chiamaka E.L."/>
            <person name="Frigard R.A."/>
            <person name="Pippel M."/>
            <person name="Attardo G.M."/>
            <person name="Benoit J.B."/>
            <person name="Bornberg-Bauer E."/>
            <person name="Tobe S.S."/>
        </authorList>
    </citation>
    <scope>NUCLEOTIDE SEQUENCE</scope>
    <source>
        <strain evidence="8">Stay&amp;Tobe</strain>
    </source>
</reference>
<feature type="compositionally biased region" description="Polar residues" evidence="6">
    <location>
        <begin position="82"/>
        <end position="92"/>
    </location>
</feature>
<dbReference type="GO" id="GO:0003684">
    <property type="term" value="F:damaged DNA binding"/>
    <property type="evidence" value="ECO:0007669"/>
    <property type="project" value="TreeGrafter"/>
</dbReference>
<keyword evidence="4" id="KW-0234">DNA repair</keyword>
<organism evidence="8 9">
    <name type="scientific">Diploptera punctata</name>
    <name type="common">Pacific beetle cockroach</name>
    <dbReference type="NCBI Taxonomy" id="6984"/>
    <lineage>
        <taxon>Eukaryota</taxon>
        <taxon>Metazoa</taxon>
        <taxon>Ecdysozoa</taxon>
        <taxon>Arthropoda</taxon>
        <taxon>Hexapoda</taxon>
        <taxon>Insecta</taxon>
        <taxon>Pterygota</taxon>
        <taxon>Neoptera</taxon>
        <taxon>Polyneoptera</taxon>
        <taxon>Dictyoptera</taxon>
        <taxon>Blattodea</taxon>
        <taxon>Blaberoidea</taxon>
        <taxon>Blaberidae</taxon>
        <taxon>Diplopterinae</taxon>
        <taxon>Diploptera</taxon>
    </lineage>
</organism>
<evidence type="ECO:0000256" key="3">
    <source>
        <dbReference type="ARBA" id="ARBA00022763"/>
    </source>
</evidence>
<evidence type="ECO:0000256" key="2">
    <source>
        <dbReference type="ARBA" id="ARBA00010304"/>
    </source>
</evidence>
<feature type="region of interest" description="Disordered" evidence="6">
    <location>
        <begin position="544"/>
        <end position="570"/>
    </location>
</feature>
<sequence length="961" mass="108354">MFDRMDEQEDDFPLLSMSGISLHPEIPSSQSSSISRLSKTFRKGNVDSIYCSQQSSLRLSRSFRNKHSSSSQSCGDNLMKNDPTTKTNNSNATVSSTVEFCPICQIPFDILAIDKSVHVNQCTVAEKSHNECPDGELCYSYNIFHYRDYTHNTLARIRASKGHVESYPSITPPKSTGKKKKNSSTFKPPLSKCVNINVSNCKKKLFTQNGSPVTSSADSNQDVNMKTSLNCRNILTIANAGYKSPPNEVSKINKFTYEPETRNKIVDNRSKRQIDDIDSSESDFKVPTKRKKRGNEFINSVKTNIQNQEFTSPSKFNKINGSHSEKIDKNVTILDTIDSSLIKCVNIAKDECYRETQKITDLHTCDNKVNNLIEECTNCNKSPNKENKSLLEDKEVRATLSVIVSPTSGSVDDAVVKDEPETPVKVDASCDKLGWKTVEIAAPSAVEVDNVKVAICNCTKTMEVNCLLSQNQTMADNLQGNNEELEVKFFSHIKEPKQFNTLNVCKSPSKLSNHQMSITSYFQTTKQPSNLYLKSCIESNIADVQPSSSNSAQNQNSTKANGGGTTSEMTRENKELAIASWKEIMRGMVQKGMSAMSVMSDDSLATNDTQTSSESVKRYQKSNKTCPFYKKIPDTSFVVDAFQYGTIPRQYYSCISQNEDWSKRGIRKRLELDIPKNINGVLLIKYNSSFSCPGSVMFLFQLQDGRNFLHVGDFRADPKMESYPCFWNLTIHKLYLDTTYCEPKYDFPMQSETVTRVVDLALEHQSKHPFTLFVSDASVDGKEKVFIGIAEALNCKIWAHPDKTKVLQCIDNPVINEKLTKKQLEAQVHVCRMHDLNNAFLQGYLQQHKGVFTHLVAFIPTGWEMKSRKSNCDDINMTSYGNVTIYGVPYSEHSSFTELKRFVQFLKPEEVIPTVNMGNAAKRKSMQNYFTDWLSAASLMPTKAKNQVQQKLINYFDKRSI</sequence>
<keyword evidence="3" id="KW-0227">DNA damage</keyword>
<evidence type="ECO:0000256" key="6">
    <source>
        <dbReference type="SAM" id="MobiDB-lite"/>
    </source>
</evidence>
<feature type="compositionally biased region" description="Low complexity" evidence="6">
    <location>
        <begin position="545"/>
        <end position="557"/>
    </location>
</feature>
<feature type="region of interest" description="Disordered" evidence="6">
    <location>
        <begin position="68"/>
        <end position="92"/>
    </location>
</feature>
<dbReference type="FunFam" id="3.40.50.12650:FF:000001">
    <property type="entry name" value="DNA cross-link repair 1A"/>
    <property type="match status" value="1"/>
</dbReference>
<dbReference type="Gene3D" id="3.40.50.12650">
    <property type="match status" value="1"/>
</dbReference>
<proteinExistence type="inferred from homology"/>
<dbReference type="Proteomes" id="UP001233999">
    <property type="component" value="Unassembled WGS sequence"/>
</dbReference>
<evidence type="ECO:0000256" key="1">
    <source>
        <dbReference type="ARBA" id="ARBA00004123"/>
    </source>
</evidence>
<dbReference type="InterPro" id="IPR036866">
    <property type="entry name" value="RibonucZ/Hydroxyglut_hydro"/>
</dbReference>
<dbReference type="GO" id="GO:0035312">
    <property type="term" value="F:5'-3' DNA exonuclease activity"/>
    <property type="evidence" value="ECO:0007669"/>
    <property type="project" value="TreeGrafter"/>
</dbReference>
<keyword evidence="9" id="KW-1185">Reference proteome</keyword>
<dbReference type="GO" id="GO:0005634">
    <property type="term" value="C:nucleus"/>
    <property type="evidence" value="ECO:0007669"/>
    <property type="project" value="UniProtKB-SubCell"/>
</dbReference>
<evidence type="ECO:0000256" key="4">
    <source>
        <dbReference type="ARBA" id="ARBA00023204"/>
    </source>
</evidence>
<evidence type="ECO:0000259" key="7">
    <source>
        <dbReference type="Pfam" id="PF07522"/>
    </source>
</evidence>
<dbReference type="PANTHER" id="PTHR23240">
    <property type="entry name" value="DNA CROSS-LINK REPAIR PROTEIN PSO2/SNM1-RELATED"/>
    <property type="match status" value="1"/>
</dbReference>
<dbReference type="SUPFAM" id="SSF56281">
    <property type="entry name" value="Metallo-hydrolase/oxidoreductase"/>
    <property type="match status" value="1"/>
</dbReference>
<keyword evidence="5" id="KW-0539">Nucleus</keyword>
<comment type="subcellular location">
    <subcellularLocation>
        <location evidence="1">Nucleus</location>
    </subcellularLocation>
</comment>
<gene>
    <name evidence="8" type="ORF">L9F63_015557</name>
</gene>
<dbReference type="Pfam" id="PF07522">
    <property type="entry name" value="DRMBL"/>
    <property type="match status" value="1"/>
</dbReference>
<reference evidence="8" key="2">
    <citation type="submission" date="2023-05" db="EMBL/GenBank/DDBJ databases">
        <authorList>
            <person name="Fouks B."/>
        </authorList>
    </citation>
    <scope>NUCLEOTIDE SEQUENCE</scope>
    <source>
        <strain evidence="8">Stay&amp;Tobe</strain>
        <tissue evidence="8">Testes</tissue>
    </source>
</reference>
<dbReference type="GO" id="GO:0036297">
    <property type="term" value="P:interstrand cross-link repair"/>
    <property type="evidence" value="ECO:0007669"/>
    <property type="project" value="TreeGrafter"/>
</dbReference>
<evidence type="ECO:0000256" key="5">
    <source>
        <dbReference type="ARBA" id="ARBA00023242"/>
    </source>
</evidence>